<evidence type="ECO:0000256" key="4">
    <source>
        <dbReference type="SAM" id="Phobius"/>
    </source>
</evidence>
<dbReference type="GO" id="GO:0071949">
    <property type="term" value="F:FAD binding"/>
    <property type="evidence" value="ECO:0007669"/>
    <property type="project" value="InterPro"/>
</dbReference>
<name>A0A0D1WEE1_9EURO</name>
<dbReference type="EMBL" id="KN846951">
    <property type="protein sequence ID" value="KIV87165.1"/>
    <property type="molecule type" value="Genomic_DNA"/>
</dbReference>
<dbReference type="AlphaFoldDB" id="A0A0D1WEE1"/>
<feature type="domain" description="FAD-binding" evidence="5">
    <location>
        <begin position="7"/>
        <end position="377"/>
    </location>
</feature>
<dbReference type="GO" id="GO:0016491">
    <property type="term" value="F:oxidoreductase activity"/>
    <property type="evidence" value="ECO:0007669"/>
    <property type="project" value="UniProtKB-KW"/>
</dbReference>
<keyword evidence="1" id="KW-0285">Flavoprotein</keyword>
<keyword evidence="4" id="KW-0472">Membrane</keyword>
<dbReference type="OrthoDB" id="417877at2759"/>
<reference evidence="6 7" key="1">
    <citation type="submission" date="2015-01" db="EMBL/GenBank/DDBJ databases">
        <title>The Genome Sequence of Exophiala sideris CBS121828.</title>
        <authorList>
            <consortium name="The Broad Institute Genomics Platform"/>
            <person name="Cuomo C."/>
            <person name="de Hoog S."/>
            <person name="Gorbushina A."/>
            <person name="Stielow B."/>
            <person name="Teixiera M."/>
            <person name="Abouelleil A."/>
            <person name="Chapman S.B."/>
            <person name="Priest M."/>
            <person name="Young S.K."/>
            <person name="Wortman J."/>
            <person name="Nusbaum C."/>
            <person name="Birren B."/>
        </authorList>
    </citation>
    <scope>NUCLEOTIDE SEQUENCE [LARGE SCALE GENOMIC DNA]</scope>
    <source>
        <strain evidence="6 7">CBS 121828</strain>
    </source>
</reference>
<dbReference type="InterPro" id="IPR036188">
    <property type="entry name" value="FAD/NAD-bd_sf"/>
</dbReference>
<evidence type="ECO:0000259" key="5">
    <source>
        <dbReference type="Pfam" id="PF01494"/>
    </source>
</evidence>
<dbReference type="Gene3D" id="3.50.50.60">
    <property type="entry name" value="FAD/NAD(P)-binding domain"/>
    <property type="match status" value="1"/>
</dbReference>
<dbReference type="InterPro" id="IPR051104">
    <property type="entry name" value="FAD_monoxygenase"/>
</dbReference>
<feature type="transmembrane region" description="Helical" evidence="4">
    <location>
        <begin position="6"/>
        <end position="26"/>
    </location>
</feature>
<protein>
    <recommendedName>
        <fullName evidence="5">FAD-binding domain-containing protein</fullName>
    </recommendedName>
</protein>
<proteinExistence type="predicted"/>
<evidence type="ECO:0000313" key="6">
    <source>
        <dbReference type="EMBL" id="KIV87165.1"/>
    </source>
</evidence>
<dbReference type="HOGENOM" id="CLU_009665_6_3_1"/>
<sequence>MTDDTRLHVAIIGAGIGGLALAMALYKKGISFTLYEEANEYSAVGAGIGFAPNGLRAMDLIEPGFRPKYENICIGNKPADAQDVFFEGLLLEEGLGQDQPWSGNLKSAWGHPDFVRKSAHRKTLLDIMTSFIPSEKVKFNKRLIKIEQYPNKVVLKFADGDSAESSILAGADGINSTVREHVLSPPYPKQVAPVYAGAYCYRGVIPMSEAEKILGDLTDVAKFYFGYKRSAVTYRISGGEEFNFLLCKVDDDGWKMNNAVTERVSYETMMGDFQGKDVDERFRQLLTMCQPIKWGVFHHLHTSTYYRDRVALLGDSAHASLPFQAAGAAQGVEDAWVLSSIIVELAKSPRSAASLGPEITAGLAAYDSVRRPRAQLQLEQAAEVGRMIFFQHEEAGSDMYKILPRLQQGHFNWLWFHDIDTDAQKALFKMKEAKV</sequence>
<keyword evidence="4" id="KW-1133">Transmembrane helix</keyword>
<dbReference type="PANTHER" id="PTHR46720">
    <property type="entry name" value="HYDROXYLASE, PUTATIVE (AFU_ORTHOLOGUE AFUA_3G01460)-RELATED"/>
    <property type="match status" value="1"/>
</dbReference>
<dbReference type="Proteomes" id="UP000053599">
    <property type="component" value="Unassembled WGS sequence"/>
</dbReference>
<dbReference type="PANTHER" id="PTHR46720:SF3">
    <property type="entry name" value="FAD-BINDING DOMAIN-CONTAINING PROTEIN-RELATED"/>
    <property type="match status" value="1"/>
</dbReference>
<dbReference type="STRING" id="1016849.A0A0D1WEE1"/>
<keyword evidence="3" id="KW-0560">Oxidoreductase</keyword>
<evidence type="ECO:0000256" key="2">
    <source>
        <dbReference type="ARBA" id="ARBA00022827"/>
    </source>
</evidence>
<evidence type="ECO:0000256" key="1">
    <source>
        <dbReference type="ARBA" id="ARBA00022630"/>
    </source>
</evidence>
<keyword evidence="4" id="KW-0812">Transmembrane</keyword>
<organism evidence="6 7">
    <name type="scientific">Exophiala sideris</name>
    <dbReference type="NCBI Taxonomy" id="1016849"/>
    <lineage>
        <taxon>Eukaryota</taxon>
        <taxon>Fungi</taxon>
        <taxon>Dikarya</taxon>
        <taxon>Ascomycota</taxon>
        <taxon>Pezizomycotina</taxon>
        <taxon>Eurotiomycetes</taxon>
        <taxon>Chaetothyriomycetidae</taxon>
        <taxon>Chaetothyriales</taxon>
        <taxon>Herpotrichiellaceae</taxon>
        <taxon>Exophiala</taxon>
    </lineage>
</organism>
<keyword evidence="2" id="KW-0274">FAD</keyword>
<evidence type="ECO:0000313" key="7">
    <source>
        <dbReference type="Proteomes" id="UP000053599"/>
    </source>
</evidence>
<accession>A0A0D1WEE1</accession>
<evidence type="ECO:0000256" key="3">
    <source>
        <dbReference type="ARBA" id="ARBA00023002"/>
    </source>
</evidence>
<dbReference type="PRINTS" id="PR00420">
    <property type="entry name" value="RNGMNOXGNASE"/>
</dbReference>
<dbReference type="GO" id="GO:0044550">
    <property type="term" value="P:secondary metabolite biosynthetic process"/>
    <property type="evidence" value="ECO:0007669"/>
    <property type="project" value="TreeGrafter"/>
</dbReference>
<dbReference type="InterPro" id="IPR002938">
    <property type="entry name" value="FAD-bd"/>
</dbReference>
<dbReference type="SUPFAM" id="SSF51905">
    <property type="entry name" value="FAD/NAD(P)-binding domain"/>
    <property type="match status" value="1"/>
</dbReference>
<dbReference type="Pfam" id="PF01494">
    <property type="entry name" value="FAD_binding_3"/>
    <property type="match status" value="1"/>
</dbReference>
<gene>
    <name evidence="6" type="ORF">PV11_02730</name>
</gene>